<dbReference type="AlphaFoldDB" id="A0AAE0MSD2"/>
<dbReference type="PANTHER" id="PTHR39603">
    <property type="entry name" value="CYANOVIRIN-N DOMAIN-CONTAINING PROTEIN"/>
    <property type="match status" value="1"/>
</dbReference>
<dbReference type="PANTHER" id="PTHR39603:SF1">
    <property type="entry name" value="CYANOVIRIN-N DOMAIN-CONTAINING PROTEIN"/>
    <property type="match status" value="1"/>
</dbReference>
<gene>
    <name evidence="2" type="ORF">B0H65DRAFT_538266</name>
</gene>
<reference evidence="2" key="2">
    <citation type="submission" date="2023-06" db="EMBL/GenBank/DDBJ databases">
        <authorList>
            <consortium name="Lawrence Berkeley National Laboratory"/>
            <person name="Haridas S."/>
            <person name="Hensen N."/>
            <person name="Bonometti L."/>
            <person name="Westerberg I."/>
            <person name="Brannstrom I.O."/>
            <person name="Guillou S."/>
            <person name="Cros-Aarteil S."/>
            <person name="Calhoun S."/>
            <person name="Kuo A."/>
            <person name="Mondo S."/>
            <person name="Pangilinan J."/>
            <person name="Riley R."/>
            <person name="Labutti K."/>
            <person name="Andreopoulos B."/>
            <person name="Lipzen A."/>
            <person name="Chen C."/>
            <person name="Yanf M."/>
            <person name="Daum C."/>
            <person name="Ng V."/>
            <person name="Clum A."/>
            <person name="Steindorff A."/>
            <person name="Ohm R."/>
            <person name="Martin F."/>
            <person name="Silar P."/>
            <person name="Natvig D."/>
            <person name="Lalanne C."/>
            <person name="Gautier V."/>
            <person name="Ament-Velasquez S.L."/>
            <person name="Kruys A."/>
            <person name="Hutchinson M.I."/>
            <person name="Powell A.J."/>
            <person name="Barry K."/>
            <person name="Miller A.N."/>
            <person name="Grigoriev I.V."/>
            <person name="Debuchy R."/>
            <person name="Gladieux P."/>
            <person name="Thoren M.H."/>
            <person name="Johannesson H."/>
        </authorList>
    </citation>
    <scope>NUCLEOTIDE SEQUENCE</scope>
    <source>
        <strain evidence="2">CBS 560.94</strain>
    </source>
</reference>
<protein>
    <recommendedName>
        <fullName evidence="4">Ecp2 effector protein domain-containing protein</fullName>
    </recommendedName>
</protein>
<reference evidence="2" key="1">
    <citation type="journal article" date="2023" name="Mol. Phylogenet. Evol.">
        <title>Genome-scale phylogeny and comparative genomics of the fungal order Sordariales.</title>
        <authorList>
            <person name="Hensen N."/>
            <person name="Bonometti L."/>
            <person name="Westerberg I."/>
            <person name="Brannstrom I.O."/>
            <person name="Guillou S."/>
            <person name="Cros-Aarteil S."/>
            <person name="Calhoun S."/>
            <person name="Haridas S."/>
            <person name="Kuo A."/>
            <person name="Mondo S."/>
            <person name="Pangilinan J."/>
            <person name="Riley R."/>
            <person name="LaButti K."/>
            <person name="Andreopoulos B."/>
            <person name="Lipzen A."/>
            <person name="Chen C."/>
            <person name="Yan M."/>
            <person name="Daum C."/>
            <person name="Ng V."/>
            <person name="Clum A."/>
            <person name="Steindorff A."/>
            <person name="Ohm R.A."/>
            <person name="Martin F."/>
            <person name="Silar P."/>
            <person name="Natvig D.O."/>
            <person name="Lalanne C."/>
            <person name="Gautier V."/>
            <person name="Ament-Velasquez S.L."/>
            <person name="Kruys A."/>
            <person name="Hutchinson M.I."/>
            <person name="Powell A.J."/>
            <person name="Barry K."/>
            <person name="Miller A.N."/>
            <person name="Grigoriev I.V."/>
            <person name="Debuchy R."/>
            <person name="Gladieux P."/>
            <person name="Hiltunen Thoren M."/>
            <person name="Johannesson H."/>
        </authorList>
    </citation>
    <scope>NUCLEOTIDE SEQUENCE</scope>
    <source>
        <strain evidence="2">CBS 560.94</strain>
    </source>
</reference>
<sequence>MLSLKLTTIAILATLTVAAPSPASTVTSISTEATEEVATKPFSFSQWVDDILNPNVVALTPEEALEAYYQSINGTTTSGAEQLSKRGSSTATCETANSKRMPVADAVYLVNTMAAGGQELVHIPIPFCSKSVCSSPSGRSSLIGQKDCNLWVEEPSEYWARAGGFIMDACTWGDKSGGKIVMPANRYITVLLYGQGY</sequence>
<keyword evidence="3" id="KW-1185">Reference proteome</keyword>
<dbReference type="Proteomes" id="UP001278500">
    <property type="component" value="Unassembled WGS sequence"/>
</dbReference>
<evidence type="ECO:0008006" key="4">
    <source>
        <dbReference type="Google" id="ProtNLM"/>
    </source>
</evidence>
<evidence type="ECO:0000313" key="3">
    <source>
        <dbReference type="Proteomes" id="UP001278500"/>
    </source>
</evidence>
<name>A0AAE0MSD2_9PEZI</name>
<feature type="chain" id="PRO_5042031431" description="Ecp2 effector protein domain-containing protein" evidence="1">
    <location>
        <begin position="19"/>
        <end position="197"/>
    </location>
</feature>
<evidence type="ECO:0000256" key="1">
    <source>
        <dbReference type="SAM" id="SignalP"/>
    </source>
</evidence>
<dbReference type="RefSeq" id="XP_062682608.1">
    <property type="nucleotide sequence ID" value="XM_062829084.1"/>
</dbReference>
<keyword evidence="1" id="KW-0732">Signal</keyword>
<evidence type="ECO:0000313" key="2">
    <source>
        <dbReference type="EMBL" id="KAK3347526.1"/>
    </source>
</evidence>
<feature type="signal peptide" evidence="1">
    <location>
        <begin position="1"/>
        <end position="18"/>
    </location>
</feature>
<dbReference type="GeneID" id="87866238"/>
<accession>A0AAE0MSD2</accession>
<dbReference type="EMBL" id="JAUEPP010000003">
    <property type="protein sequence ID" value="KAK3347526.1"/>
    <property type="molecule type" value="Genomic_DNA"/>
</dbReference>
<organism evidence="2 3">
    <name type="scientific">Neurospora tetraspora</name>
    <dbReference type="NCBI Taxonomy" id="94610"/>
    <lineage>
        <taxon>Eukaryota</taxon>
        <taxon>Fungi</taxon>
        <taxon>Dikarya</taxon>
        <taxon>Ascomycota</taxon>
        <taxon>Pezizomycotina</taxon>
        <taxon>Sordariomycetes</taxon>
        <taxon>Sordariomycetidae</taxon>
        <taxon>Sordariales</taxon>
        <taxon>Sordariaceae</taxon>
        <taxon>Neurospora</taxon>
    </lineage>
</organism>
<proteinExistence type="predicted"/>
<comment type="caution">
    <text evidence="2">The sequence shown here is derived from an EMBL/GenBank/DDBJ whole genome shotgun (WGS) entry which is preliminary data.</text>
</comment>